<dbReference type="InterPro" id="IPR036380">
    <property type="entry name" value="Isochorismatase-like_sf"/>
</dbReference>
<dbReference type="EC" id="3.3.2.1" evidence="2"/>
<evidence type="ECO:0000313" key="2">
    <source>
        <dbReference type="EMBL" id="CAA9525123.1"/>
    </source>
</evidence>
<proteinExistence type="predicted"/>
<dbReference type="PANTHER" id="PTHR14119">
    <property type="entry name" value="HYDROLASE"/>
    <property type="match status" value="1"/>
</dbReference>
<dbReference type="PANTHER" id="PTHR14119:SF3">
    <property type="entry name" value="ISOCHORISMATASE DOMAIN-CONTAINING PROTEIN 2"/>
    <property type="match status" value="1"/>
</dbReference>
<dbReference type="Pfam" id="PF00857">
    <property type="entry name" value="Isochorismatase"/>
    <property type="match status" value="1"/>
</dbReference>
<dbReference type="Gene3D" id="3.40.50.850">
    <property type="entry name" value="Isochorismatase-like"/>
    <property type="match status" value="1"/>
</dbReference>
<keyword evidence="2" id="KW-0378">Hydrolase</keyword>
<name>A0A6J4TLJ7_9ACTN</name>
<dbReference type="AlphaFoldDB" id="A0A6J4TLJ7"/>
<dbReference type="InterPro" id="IPR000868">
    <property type="entry name" value="Isochorismatase-like_dom"/>
</dbReference>
<dbReference type="EMBL" id="CADCVT010000349">
    <property type="protein sequence ID" value="CAA9525123.1"/>
    <property type="molecule type" value="Genomic_DNA"/>
</dbReference>
<reference evidence="2" key="1">
    <citation type="submission" date="2020-02" db="EMBL/GenBank/DDBJ databases">
        <authorList>
            <person name="Meier V. D."/>
        </authorList>
    </citation>
    <scope>NUCLEOTIDE SEQUENCE</scope>
    <source>
        <strain evidence="2">AVDCRST_MAG85</strain>
    </source>
</reference>
<evidence type="ECO:0000259" key="1">
    <source>
        <dbReference type="Pfam" id="PF00857"/>
    </source>
</evidence>
<accession>A0A6J4TLJ7</accession>
<sequence>MLRRDDAALVVVDVQEAFRKVIPDFDEIAAKTATLVEGARILGVPTIVTEQYPKGLGTTVSEAGIDGHPVLEKTVFAASQADGFDLQGRTQVMVCGIEAHVCVHQTVEDLSSKGVEVHLLTDAVSSRDPHNKQIAIERAKQAGAIPTTTEMALLELCQRAGTPEFKEVQRLIK</sequence>
<dbReference type="InterPro" id="IPR050993">
    <property type="entry name" value="Isochorismatase_domain"/>
</dbReference>
<dbReference type="GO" id="GO:0008908">
    <property type="term" value="F:isochorismatase activity"/>
    <property type="evidence" value="ECO:0007669"/>
    <property type="project" value="UniProtKB-EC"/>
</dbReference>
<organism evidence="2">
    <name type="scientific">uncultured Solirubrobacteraceae bacterium</name>
    <dbReference type="NCBI Taxonomy" id="1162706"/>
    <lineage>
        <taxon>Bacteria</taxon>
        <taxon>Bacillati</taxon>
        <taxon>Actinomycetota</taxon>
        <taxon>Thermoleophilia</taxon>
        <taxon>Solirubrobacterales</taxon>
        <taxon>Solirubrobacteraceae</taxon>
        <taxon>environmental samples</taxon>
    </lineage>
</organism>
<feature type="domain" description="Isochorismatase-like" evidence="1">
    <location>
        <begin position="7"/>
        <end position="150"/>
    </location>
</feature>
<dbReference type="SUPFAM" id="SSF52499">
    <property type="entry name" value="Isochorismatase-like hydrolases"/>
    <property type="match status" value="1"/>
</dbReference>
<protein>
    <submittedName>
        <fullName evidence="2">Isochorismatase</fullName>
        <ecNumber evidence="2">3.3.2.1</ecNumber>
    </submittedName>
</protein>
<gene>
    <name evidence="2" type="ORF">AVDCRST_MAG85-3162</name>
</gene>